<dbReference type="EMBL" id="JAVFWL010000003">
    <property type="protein sequence ID" value="KAK6741288.1"/>
    <property type="molecule type" value="Genomic_DNA"/>
</dbReference>
<sequence length="109" mass="11270">MVADLASFHTSVVAKAAASRNVFASLPCALSPSLSSCKVRRSRPVALVKETDLCIGATALDSKLEIGGTALESELDIGATALESELDIGATALEPEERVRERVTGGPTT</sequence>
<proteinExistence type="predicted"/>
<reference evidence="1 2" key="1">
    <citation type="submission" date="2023-08" db="EMBL/GenBank/DDBJ databases">
        <title>A Necator americanus chromosomal reference genome.</title>
        <authorList>
            <person name="Ilik V."/>
            <person name="Petrzelkova K.J."/>
            <person name="Pardy F."/>
            <person name="Fuh T."/>
            <person name="Niatou-Singa F.S."/>
            <person name="Gouil Q."/>
            <person name="Baker L."/>
            <person name="Ritchie M.E."/>
            <person name="Jex A.R."/>
            <person name="Gazzola D."/>
            <person name="Li H."/>
            <person name="Toshio Fujiwara R."/>
            <person name="Zhan B."/>
            <person name="Aroian R.V."/>
            <person name="Pafco B."/>
            <person name="Schwarz E.M."/>
        </authorList>
    </citation>
    <scope>NUCLEOTIDE SEQUENCE [LARGE SCALE GENOMIC DNA]</scope>
    <source>
        <strain evidence="1 2">Aroian</strain>
        <tissue evidence="1">Whole animal</tissue>
    </source>
</reference>
<accession>A0ABR1CU72</accession>
<protein>
    <submittedName>
        <fullName evidence="1">Uncharacterized protein</fullName>
    </submittedName>
</protein>
<name>A0ABR1CU72_NECAM</name>
<evidence type="ECO:0000313" key="1">
    <source>
        <dbReference type="EMBL" id="KAK6741288.1"/>
    </source>
</evidence>
<gene>
    <name evidence="1" type="primary">Necator_chrIII.g10019</name>
    <name evidence="1" type="ORF">RB195_009254</name>
</gene>
<dbReference type="Proteomes" id="UP001303046">
    <property type="component" value="Unassembled WGS sequence"/>
</dbReference>
<organism evidence="1 2">
    <name type="scientific">Necator americanus</name>
    <name type="common">Human hookworm</name>
    <dbReference type="NCBI Taxonomy" id="51031"/>
    <lineage>
        <taxon>Eukaryota</taxon>
        <taxon>Metazoa</taxon>
        <taxon>Ecdysozoa</taxon>
        <taxon>Nematoda</taxon>
        <taxon>Chromadorea</taxon>
        <taxon>Rhabditida</taxon>
        <taxon>Rhabditina</taxon>
        <taxon>Rhabditomorpha</taxon>
        <taxon>Strongyloidea</taxon>
        <taxon>Ancylostomatidae</taxon>
        <taxon>Bunostominae</taxon>
        <taxon>Necator</taxon>
    </lineage>
</organism>
<keyword evidence="2" id="KW-1185">Reference proteome</keyword>
<comment type="caution">
    <text evidence="1">The sequence shown here is derived from an EMBL/GenBank/DDBJ whole genome shotgun (WGS) entry which is preliminary data.</text>
</comment>
<evidence type="ECO:0000313" key="2">
    <source>
        <dbReference type="Proteomes" id="UP001303046"/>
    </source>
</evidence>